<dbReference type="Pfam" id="PF02096">
    <property type="entry name" value="60KD_IMP"/>
    <property type="match status" value="1"/>
</dbReference>
<feature type="transmembrane region" description="Helical" evidence="14">
    <location>
        <begin position="98"/>
        <end position="118"/>
    </location>
</feature>
<accession>A0A1H2L4Y6</accession>
<keyword evidence="17" id="KW-1185">Reference proteome</keyword>
<evidence type="ECO:0000256" key="7">
    <source>
        <dbReference type="ARBA" id="ARBA00025034"/>
    </source>
</evidence>
<dbReference type="STRING" id="419479.SAMN04488563_5053"/>
<dbReference type="PANTHER" id="PTHR12428">
    <property type="entry name" value="OXA1"/>
    <property type="match status" value="1"/>
</dbReference>
<gene>
    <name evidence="16" type="ORF">SAMN04488563_5053</name>
</gene>
<organism evidence="16 17">
    <name type="scientific">Jiangella alkaliphila</name>
    <dbReference type="NCBI Taxonomy" id="419479"/>
    <lineage>
        <taxon>Bacteria</taxon>
        <taxon>Bacillati</taxon>
        <taxon>Actinomycetota</taxon>
        <taxon>Actinomycetes</taxon>
        <taxon>Jiangellales</taxon>
        <taxon>Jiangellaceae</taxon>
        <taxon>Jiangella</taxon>
    </lineage>
</organism>
<evidence type="ECO:0000256" key="6">
    <source>
        <dbReference type="ARBA" id="ARBA00023136"/>
    </source>
</evidence>
<evidence type="ECO:0000256" key="4">
    <source>
        <dbReference type="ARBA" id="ARBA00022692"/>
    </source>
</evidence>
<reference evidence="17" key="1">
    <citation type="submission" date="2016-10" db="EMBL/GenBank/DDBJ databases">
        <authorList>
            <person name="Varghese N."/>
            <person name="Submissions S."/>
        </authorList>
    </citation>
    <scope>NUCLEOTIDE SEQUENCE [LARGE SCALE GENOMIC DNA]</scope>
    <source>
        <strain evidence="17">DSM 45079</strain>
    </source>
</reference>
<dbReference type="GO" id="GO:0032977">
    <property type="term" value="F:membrane insertase activity"/>
    <property type="evidence" value="ECO:0007669"/>
    <property type="project" value="InterPro"/>
</dbReference>
<feature type="domain" description="Membrane insertase YidC/Oxa/ALB C-terminal" evidence="15">
    <location>
        <begin position="33"/>
        <end position="258"/>
    </location>
</feature>
<feature type="transmembrane region" description="Helical" evidence="14">
    <location>
        <begin position="226"/>
        <end position="248"/>
    </location>
</feature>
<dbReference type="OrthoDB" id="9780552at2"/>
<dbReference type="NCBIfam" id="TIGR03592">
    <property type="entry name" value="yidC_oxa1_cterm"/>
    <property type="match status" value="1"/>
</dbReference>
<keyword evidence="6 14" id="KW-0472">Membrane</keyword>
<evidence type="ECO:0000256" key="1">
    <source>
        <dbReference type="ARBA" id="ARBA00004141"/>
    </source>
</evidence>
<evidence type="ECO:0000256" key="3">
    <source>
        <dbReference type="ARBA" id="ARBA00015325"/>
    </source>
</evidence>
<evidence type="ECO:0000256" key="12">
    <source>
        <dbReference type="RuleBase" id="RU003945"/>
    </source>
</evidence>
<sequence>MLSVLDTPAQAVSELVLALSSAAEPLAGDAATGVAILLVVVLVRLLLLPLSLRAARAGRARLAVRPAELRLRERFRRDPVRLRRELAALHRANGTSPFAGFGASLLQLPFFMVLYRLFSSPTLNGGANALFTHTLLGVPLSDRWLAVVGSGMVPAELLVFGAVFVLLILVAWWSSRLAARSAARLAAASADAPGSSSASGRSGSRSRSAAGSPAEIEAMMGRLGRVMPFATVVVAAFLPLAAALYLLFSTAWTTAERSVLWRDRALPSAA</sequence>
<evidence type="ECO:0000256" key="11">
    <source>
        <dbReference type="ARBA" id="ARBA00033342"/>
    </source>
</evidence>
<comment type="function">
    <text evidence="7">Required for the insertion and/or proper folding and/or complex formation of integral membrane proteins into the membrane. Involved in integration of membrane proteins that insert both dependently and independently of the Sec translocase complex, as well as at least some lipoproteins. Aids folding of multispanning membrane proteins.</text>
</comment>
<comment type="subcellular location">
    <subcellularLocation>
        <location evidence="1 12">Membrane</location>
        <topology evidence="1 12">Multi-pass membrane protein</topology>
    </subcellularLocation>
</comment>
<protein>
    <recommendedName>
        <fullName evidence="3">Membrane protein insertase YidC</fullName>
    </recommendedName>
    <alternativeName>
        <fullName evidence="11">Foldase YidC</fullName>
    </alternativeName>
    <alternativeName>
        <fullName evidence="10">Membrane integrase YidC</fullName>
    </alternativeName>
    <alternativeName>
        <fullName evidence="9">Membrane protein YidC</fullName>
    </alternativeName>
</protein>
<feature type="transmembrane region" description="Helical" evidence="14">
    <location>
        <begin position="144"/>
        <end position="174"/>
    </location>
</feature>
<dbReference type="GO" id="GO:0051205">
    <property type="term" value="P:protein insertion into membrane"/>
    <property type="evidence" value="ECO:0007669"/>
    <property type="project" value="TreeGrafter"/>
</dbReference>
<dbReference type="InterPro" id="IPR001708">
    <property type="entry name" value="YidC/ALB3/OXA1/COX18"/>
</dbReference>
<dbReference type="GO" id="GO:0005886">
    <property type="term" value="C:plasma membrane"/>
    <property type="evidence" value="ECO:0007669"/>
    <property type="project" value="TreeGrafter"/>
</dbReference>
<feature type="transmembrane region" description="Helical" evidence="14">
    <location>
        <begin position="30"/>
        <end position="52"/>
    </location>
</feature>
<dbReference type="EMBL" id="LT629791">
    <property type="protein sequence ID" value="SDU75862.1"/>
    <property type="molecule type" value="Genomic_DNA"/>
</dbReference>
<evidence type="ECO:0000259" key="15">
    <source>
        <dbReference type="Pfam" id="PF02096"/>
    </source>
</evidence>
<evidence type="ECO:0000313" key="17">
    <source>
        <dbReference type="Proteomes" id="UP000182977"/>
    </source>
</evidence>
<feature type="region of interest" description="Disordered" evidence="13">
    <location>
        <begin position="191"/>
        <end position="211"/>
    </location>
</feature>
<dbReference type="PANTHER" id="PTHR12428:SF65">
    <property type="entry name" value="CYTOCHROME C OXIDASE ASSEMBLY PROTEIN COX18, MITOCHONDRIAL"/>
    <property type="match status" value="1"/>
</dbReference>
<keyword evidence="5 14" id="KW-1133">Transmembrane helix</keyword>
<evidence type="ECO:0000256" key="8">
    <source>
        <dbReference type="ARBA" id="ARBA00026028"/>
    </source>
</evidence>
<comment type="subunit">
    <text evidence="8">Interacts with the Sec translocase complex via SecD. Specifically interacts with transmembrane segments of nascent integral membrane proteins during membrane integration.</text>
</comment>
<evidence type="ECO:0000256" key="9">
    <source>
        <dbReference type="ARBA" id="ARBA00031538"/>
    </source>
</evidence>
<dbReference type="Proteomes" id="UP000182977">
    <property type="component" value="Chromosome I"/>
</dbReference>
<proteinExistence type="inferred from homology"/>
<evidence type="ECO:0000256" key="5">
    <source>
        <dbReference type="ARBA" id="ARBA00022989"/>
    </source>
</evidence>
<evidence type="ECO:0000256" key="14">
    <source>
        <dbReference type="SAM" id="Phobius"/>
    </source>
</evidence>
<dbReference type="RefSeq" id="WP_046767675.1">
    <property type="nucleotide sequence ID" value="NZ_KQ061222.1"/>
</dbReference>
<comment type="similarity">
    <text evidence="2">Belongs to the OXA1/ALB3/YidC family. Type 1 subfamily.</text>
</comment>
<keyword evidence="4 12" id="KW-0812">Transmembrane</keyword>
<evidence type="ECO:0000256" key="2">
    <source>
        <dbReference type="ARBA" id="ARBA00010527"/>
    </source>
</evidence>
<dbReference type="AlphaFoldDB" id="A0A1H2L4Y6"/>
<dbReference type="InterPro" id="IPR028055">
    <property type="entry name" value="YidC/Oxa/ALB_C"/>
</dbReference>
<evidence type="ECO:0000256" key="13">
    <source>
        <dbReference type="SAM" id="MobiDB-lite"/>
    </source>
</evidence>
<evidence type="ECO:0000313" key="16">
    <source>
        <dbReference type="EMBL" id="SDU75862.1"/>
    </source>
</evidence>
<evidence type="ECO:0000256" key="10">
    <source>
        <dbReference type="ARBA" id="ARBA00033245"/>
    </source>
</evidence>
<name>A0A1H2L4Y6_9ACTN</name>